<reference evidence="3" key="1">
    <citation type="submission" date="2015-06" db="UniProtKB">
        <authorList>
            <consortium name="EnsemblPlants"/>
        </authorList>
    </citation>
    <scope>IDENTIFICATION</scope>
</reference>
<dbReference type="ExpressionAtlas" id="R7W0F5">
    <property type="expression patterns" value="baseline"/>
</dbReference>
<dbReference type="Pfam" id="PF20235">
    <property type="entry name" value="PIR2-like_helical"/>
    <property type="match status" value="2"/>
</dbReference>
<evidence type="ECO:0000313" key="3">
    <source>
        <dbReference type="EnsemblPlants" id="EMT02423"/>
    </source>
</evidence>
<name>R7W0F5_AEGTA</name>
<dbReference type="PANTHER" id="PTHR33120">
    <property type="entry name" value="EXPRESSED PROTEIN-RELATED"/>
    <property type="match status" value="1"/>
</dbReference>
<dbReference type="InterPro" id="IPR022059">
    <property type="entry name" value="DUF3615"/>
</dbReference>
<accession>R7W0F5</accession>
<sequence>MSVTADPAGAGAGDGDRSRGGWSFWNMQRNRGLSAASTSTNWVLSATTKNEGYSIWTSAGGEWRPRPTDAHAPAYYHDLAELYLEAARRLPIADIPYLADCISISGLAVGLADPVTNIVLTTINAFAKRPSYVRPLKPDDALEKISKKTTFVVGARDSRTGLIKFLLCYFRNLTQDQAEKCLDVAGHHLPLAVRLVEVGRWGSESEVVPLLQPDAARTRTALRQAAKCSNTDGLVRLMTWRYPRRLLDPVLDDLRGGKQLTADCIYKICDLLRCSWPPEPTPAPTPGVYRDNSGNVTTITKIRKDVFATTTVSKDLVATTTITSTCPSNGDCARDDGVHLSTELGTEISSGVNSTTAESAPRENPDFLPLLKMSLLDTVHGFYIDALGILPSQALRDRHLLRAVLTAGHCYGPWDPVSNIILNSIWYDAVFPLSDDVANQIGAADILDARSMTRVESCSLDGLVAFVRYTYSISEQEAVVLLCQHRFNLSYMLQGPKKIFFNLASAVLVAKHPQPAAFGDFLNSLTPAKLVRLRSLVSDRGLGYVLSGDTLVRLKKMLTNGITCVAAAAVQSMAPDLPQSALETLSARRETFKSQQDYVRTKLESLLLDYGRNKIDIRIMEKLTVEIDHANINFSLLFGEGHLYRLGIVCGVTTARYHLYSTCYHVNFLASTDVPNDSTRPWALFFAEFWSIVDLRVEESTNVPFCCHVRDSFNAYSIRCIICDRTSCKIAHPSCDENVYFTGGSAQYGFPVHYKWEADLGGMLESDFIYFDRESDDQLAKILSEASCSSSSPKKTRQEFTWSQRNTRARTDAGFGVAPVPF</sequence>
<feature type="domain" description="PIR2-like helical" evidence="2">
    <location>
        <begin position="79"/>
        <end position="197"/>
    </location>
</feature>
<protein>
    <submittedName>
        <fullName evidence="3">Uncharacterized protein</fullName>
    </submittedName>
</protein>
<organism evidence="3">
    <name type="scientific">Aegilops tauschii</name>
    <name type="common">Tausch's goatgrass</name>
    <name type="synonym">Aegilops squarrosa</name>
    <dbReference type="NCBI Taxonomy" id="37682"/>
    <lineage>
        <taxon>Eukaryota</taxon>
        <taxon>Viridiplantae</taxon>
        <taxon>Streptophyta</taxon>
        <taxon>Embryophyta</taxon>
        <taxon>Tracheophyta</taxon>
        <taxon>Spermatophyta</taxon>
        <taxon>Magnoliopsida</taxon>
        <taxon>Liliopsida</taxon>
        <taxon>Poales</taxon>
        <taxon>Poaceae</taxon>
        <taxon>BOP clade</taxon>
        <taxon>Pooideae</taxon>
        <taxon>Triticodae</taxon>
        <taxon>Triticeae</taxon>
        <taxon>Triticinae</taxon>
        <taxon>Aegilops</taxon>
    </lineage>
</organism>
<dbReference type="AlphaFoldDB" id="R7W0F5"/>
<evidence type="ECO:0000259" key="2">
    <source>
        <dbReference type="Pfam" id="PF20235"/>
    </source>
</evidence>
<dbReference type="PANTHER" id="PTHR33120:SF42">
    <property type="entry name" value="OS12G0105000 PROTEIN"/>
    <property type="match status" value="1"/>
</dbReference>
<feature type="domain" description="DUF3615" evidence="1">
    <location>
        <begin position="641"/>
        <end position="733"/>
    </location>
</feature>
<proteinExistence type="predicted"/>
<evidence type="ECO:0000259" key="1">
    <source>
        <dbReference type="Pfam" id="PF12274"/>
    </source>
</evidence>
<dbReference type="InterPro" id="IPR046527">
    <property type="entry name" value="PIR2-like_helical"/>
</dbReference>
<feature type="domain" description="PIR2-like helical" evidence="2">
    <location>
        <begin position="377"/>
        <end position="490"/>
    </location>
</feature>
<dbReference type="Pfam" id="PF12274">
    <property type="entry name" value="DUF3615"/>
    <property type="match status" value="1"/>
</dbReference>
<dbReference type="EnsemblPlants" id="EMT02423">
    <property type="protein sequence ID" value="EMT02423"/>
    <property type="gene ID" value="F775_16942"/>
</dbReference>